<feature type="transmembrane region" description="Helical" evidence="6">
    <location>
        <begin position="80"/>
        <end position="103"/>
    </location>
</feature>
<feature type="transmembrane region" description="Helical" evidence="6">
    <location>
        <begin position="261"/>
        <end position="283"/>
    </location>
</feature>
<evidence type="ECO:0000256" key="5">
    <source>
        <dbReference type="ARBA" id="ARBA00023136"/>
    </source>
</evidence>
<feature type="transmembrane region" description="Helical" evidence="6">
    <location>
        <begin position="197"/>
        <end position="216"/>
    </location>
</feature>
<keyword evidence="5 6" id="KW-0472">Membrane</keyword>
<comment type="subcellular location">
    <subcellularLocation>
        <location evidence="1">Membrane</location>
        <topology evidence="1">Multi-pass membrane protein</topology>
    </subcellularLocation>
</comment>
<keyword evidence="4 6" id="KW-1133">Transmembrane helix</keyword>
<sequence>MLRNEVQHAELVLHDRLAQTGPVTVKDRLAALLVAVLWGVNFLAIDLGLQDTPPLVLVALRFVFVAFPLILFVQKPPVSWKVLIGIGLFQSAGQFGCLFTAMAMGLPTALAPVVLQIQMVFTILFAAILLGERPTRTQLVGAGIGVAGIVVVAVGRLQDAPGFVALLPLLVCVAGGLSWGIGNVIARSAPAGGGLGIVVWSATVVPLPMLALSLLLDGPAVIGEAFTSLGWQTAVAVAYTAIAASLVGYSIWNRLLGKYPAAAVAPFTLLVPPVGILAAVLVLGEEPNALELIGSAVLVAGVAWSTLGGRLLARRAAASAPVASKEPTLVE</sequence>
<dbReference type="SUPFAM" id="SSF103481">
    <property type="entry name" value="Multidrug resistance efflux transporter EmrE"/>
    <property type="match status" value="2"/>
</dbReference>
<organism evidence="8 9">
    <name type="scientific">Agromyces seonyuensis</name>
    <dbReference type="NCBI Taxonomy" id="2662446"/>
    <lineage>
        <taxon>Bacteria</taxon>
        <taxon>Bacillati</taxon>
        <taxon>Actinomycetota</taxon>
        <taxon>Actinomycetes</taxon>
        <taxon>Micrococcales</taxon>
        <taxon>Microbacteriaceae</taxon>
        <taxon>Agromyces</taxon>
    </lineage>
</organism>
<feature type="domain" description="EamA" evidence="7">
    <location>
        <begin position="29"/>
        <end position="153"/>
    </location>
</feature>
<keyword evidence="9" id="KW-1185">Reference proteome</keyword>
<dbReference type="Proteomes" id="UP000438182">
    <property type="component" value="Unassembled WGS sequence"/>
</dbReference>
<comment type="similarity">
    <text evidence="2">Belongs to the EamA transporter family.</text>
</comment>
<feature type="transmembrane region" description="Helical" evidence="6">
    <location>
        <begin position="109"/>
        <end position="130"/>
    </location>
</feature>
<dbReference type="InterPro" id="IPR000620">
    <property type="entry name" value="EamA_dom"/>
</dbReference>
<evidence type="ECO:0000256" key="1">
    <source>
        <dbReference type="ARBA" id="ARBA00004141"/>
    </source>
</evidence>
<feature type="transmembrane region" description="Helical" evidence="6">
    <location>
        <begin position="228"/>
        <end position="249"/>
    </location>
</feature>
<evidence type="ECO:0000256" key="2">
    <source>
        <dbReference type="ARBA" id="ARBA00007362"/>
    </source>
</evidence>
<dbReference type="Pfam" id="PF00892">
    <property type="entry name" value="EamA"/>
    <property type="match status" value="2"/>
</dbReference>
<feature type="transmembrane region" description="Helical" evidence="6">
    <location>
        <begin position="163"/>
        <end position="185"/>
    </location>
</feature>
<gene>
    <name evidence="8" type="ORF">GB864_13870</name>
</gene>
<feature type="transmembrane region" description="Helical" evidence="6">
    <location>
        <begin position="29"/>
        <end position="49"/>
    </location>
</feature>
<dbReference type="PANTHER" id="PTHR32322">
    <property type="entry name" value="INNER MEMBRANE TRANSPORTER"/>
    <property type="match status" value="1"/>
</dbReference>
<accession>A0A6I4P779</accession>
<feature type="transmembrane region" description="Helical" evidence="6">
    <location>
        <begin position="55"/>
        <end position="73"/>
    </location>
</feature>
<name>A0A6I4P779_9MICO</name>
<comment type="caution">
    <text evidence="8">The sequence shown here is derived from an EMBL/GenBank/DDBJ whole genome shotgun (WGS) entry which is preliminary data.</text>
</comment>
<dbReference type="EMBL" id="WSTA01000070">
    <property type="protein sequence ID" value="MWB99634.1"/>
    <property type="molecule type" value="Genomic_DNA"/>
</dbReference>
<proteinExistence type="inferred from homology"/>
<evidence type="ECO:0000313" key="9">
    <source>
        <dbReference type="Proteomes" id="UP000438182"/>
    </source>
</evidence>
<evidence type="ECO:0000259" key="7">
    <source>
        <dbReference type="Pfam" id="PF00892"/>
    </source>
</evidence>
<feature type="domain" description="EamA" evidence="7">
    <location>
        <begin position="169"/>
        <end position="305"/>
    </location>
</feature>
<reference evidence="8 9" key="1">
    <citation type="submission" date="2019-12" db="EMBL/GenBank/DDBJ databases">
        <authorList>
            <person name="Kim Y.S."/>
        </authorList>
    </citation>
    <scope>NUCLEOTIDE SEQUENCE [LARGE SCALE GENOMIC DNA]</scope>
    <source>
        <strain evidence="8 9">MMS17-SY077</strain>
    </source>
</reference>
<evidence type="ECO:0000313" key="8">
    <source>
        <dbReference type="EMBL" id="MWB99634.1"/>
    </source>
</evidence>
<protein>
    <submittedName>
        <fullName evidence="8">EamA family transporter</fullName>
    </submittedName>
</protein>
<dbReference type="PANTHER" id="PTHR32322:SF9">
    <property type="entry name" value="AMINO-ACID METABOLITE EFFLUX PUMP-RELATED"/>
    <property type="match status" value="1"/>
</dbReference>
<evidence type="ECO:0000256" key="3">
    <source>
        <dbReference type="ARBA" id="ARBA00022692"/>
    </source>
</evidence>
<dbReference type="InterPro" id="IPR037185">
    <property type="entry name" value="EmrE-like"/>
</dbReference>
<evidence type="ECO:0000256" key="4">
    <source>
        <dbReference type="ARBA" id="ARBA00022989"/>
    </source>
</evidence>
<feature type="transmembrane region" description="Helical" evidence="6">
    <location>
        <begin position="289"/>
        <end position="307"/>
    </location>
</feature>
<feature type="transmembrane region" description="Helical" evidence="6">
    <location>
        <begin position="139"/>
        <end position="157"/>
    </location>
</feature>
<dbReference type="GO" id="GO:0016020">
    <property type="term" value="C:membrane"/>
    <property type="evidence" value="ECO:0007669"/>
    <property type="project" value="UniProtKB-SubCell"/>
</dbReference>
<keyword evidence="3 6" id="KW-0812">Transmembrane</keyword>
<dbReference type="AlphaFoldDB" id="A0A6I4P779"/>
<dbReference type="InterPro" id="IPR050638">
    <property type="entry name" value="AA-Vitamin_Transporters"/>
</dbReference>
<evidence type="ECO:0000256" key="6">
    <source>
        <dbReference type="SAM" id="Phobius"/>
    </source>
</evidence>